<dbReference type="InterPro" id="IPR036864">
    <property type="entry name" value="Zn2-C6_fun-type_DNA-bd_sf"/>
</dbReference>
<name>A0A5C3MKL5_9AGAR</name>
<dbReference type="InterPro" id="IPR007219">
    <property type="entry name" value="XnlR_reg_dom"/>
</dbReference>
<dbReference type="InterPro" id="IPR050613">
    <property type="entry name" value="Sec_Metabolite_Reg"/>
</dbReference>
<dbReference type="Pfam" id="PF00172">
    <property type="entry name" value="Zn_clus"/>
    <property type="match status" value="1"/>
</dbReference>
<dbReference type="GO" id="GO:0000981">
    <property type="term" value="F:DNA-binding transcription factor activity, RNA polymerase II-specific"/>
    <property type="evidence" value="ECO:0007669"/>
    <property type="project" value="InterPro"/>
</dbReference>
<keyword evidence="7" id="KW-1185">Reference proteome</keyword>
<proteinExistence type="predicted"/>
<comment type="subcellular location">
    <subcellularLocation>
        <location evidence="1">Nucleus</location>
    </subcellularLocation>
</comment>
<dbReference type="Pfam" id="PF04082">
    <property type="entry name" value="Fungal_trans"/>
    <property type="match status" value="1"/>
</dbReference>
<evidence type="ECO:0000256" key="4">
    <source>
        <dbReference type="SAM" id="MobiDB-lite"/>
    </source>
</evidence>
<dbReference type="SMART" id="SM00906">
    <property type="entry name" value="Fungal_trans"/>
    <property type="match status" value="1"/>
</dbReference>
<feature type="region of interest" description="Disordered" evidence="4">
    <location>
        <begin position="60"/>
        <end position="86"/>
    </location>
</feature>
<dbReference type="SUPFAM" id="SSF57701">
    <property type="entry name" value="Zn2/Cys6 DNA-binding domain"/>
    <property type="match status" value="1"/>
</dbReference>
<dbReference type="GO" id="GO:0005634">
    <property type="term" value="C:nucleus"/>
    <property type="evidence" value="ECO:0007669"/>
    <property type="project" value="UniProtKB-SubCell"/>
</dbReference>
<organism evidence="6 7">
    <name type="scientific">Crucibulum laeve</name>
    <dbReference type="NCBI Taxonomy" id="68775"/>
    <lineage>
        <taxon>Eukaryota</taxon>
        <taxon>Fungi</taxon>
        <taxon>Dikarya</taxon>
        <taxon>Basidiomycota</taxon>
        <taxon>Agaricomycotina</taxon>
        <taxon>Agaricomycetes</taxon>
        <taxon>Agaricomycetidae</taxon>
        <taxon>Agaricales</taxon>
        <taxon>Agaricineae</taxon>
        <taxon>Nidulariaceae</taxon>
        <taxon>Crucibulum</taxon>
    </lineage>
</organism>
<feature type="domain" description="Zn(2)-C6 fungal-type" evidence="5">
    <location>
        <begin position="24"/>
        <end position="55"/>
    </location>
</feature>
<dbReference type="EMBL" id="ML213590">
    <property type="protein sequence ID" value="TFK44458.1"/>
    <property type="molecule type" value="Genomic_DNA"/>
</dbReference>
<sequence>MSEVESSGSSSRKEKKTRRRLRLSCVECTKRRQKCDRNYPCSLCVARGVTHLCRWENVPVARPSPARPPAEALRSSSTVSNEQESTIRELTARIASLEKALAEQKNLNGSPATSPSVPPELSTSPQSSGCVDSNAATSGRASPEPPKDILPDSFLSDPLYEAISTVAQLSFGHHGEYVGRGSLICALRSISTRQVPRFMYASSTSSTSMRREDERRFSPLPTYDSIPAILQIMPEMHIVTALVDAFFIDGNWLYGIPEPWFRDAFAKMWSTLQGSSYGDSEINANWLILLFAVMASAPNSTYVEIAQHSHVRSSDDYFMCAMMARRIAEDNYLNSPSTSIISSAADGTVLGCLAIPLLCSYLAERGRVSEAWKLTGSSIVNAEAVGMHRDPAGKRWQLMSEDERLLRRRGWWGLYICDKLYSYILGRPQMIKKQDFDVALPTVINPDGTRDPFSLGQSTFIGLMELLSESMDKCFSIEYPTFVTYLEMDDKFTQWESQIPPEYRHSHNLRLSEGGVTPDMLILARQRNIVYTWYLIGRVKLYLATTVLRIQPAEATPPGPLRESMERCIAVCMKLIRFQCETRECFMNDSVDLAAQTAYPGKNWLFGGCFSLFEASVGLITTTTNAHWLKRTTEAEQLIVRALRVFENVHQQEPGKTGEATGMAIRVLTQLREQEWWGKDLQLDVKMDDDGEVKEWSPSESIVLNDAAKTIASMQPVDISSTLPNIFHPFTPFNVSDVRGSQSQEPSANLRLQDSQTVSGEYDWRGMSSYRQS</sequence>
<dbReference type="SMART" id="SM00066">
    <property type="entry name" value="GAL4"/>
    <property type="match status" value="1"/>
</dbReference>
<dbReference type="PANTHER" id="PTHR31001">
    <property type="entry name" value="UNCHARACTERIZED TRANSCRIPTIONAL REGULATORY PROTEIN"/>
    <property type="match status" value="1"/>
</dbReference>
<dbReference type="GO" id="GO:0006351">
    <property type="term" value="P:DNA-templated transcription"/>
    <property type="evidence" value="ECO:0007669"/>
    <property type="project" value="InterPro"/>
</dbReference>
<dbReference type="Gene3D" id="4.10.240.10">
    <property type="entry name" value="Zn(2)-C6 fungal-type DNA-binding domain"/>
    <property type="match status" value="1"/>
</dbReference>
<keyword evidence="3" id="KW-0539">Nucleus</keyword>
<dbReference type="OrthoDB" id="3364175at2759"/>
<evidence type="ECO:0000259" key="5">
    <source>
        <dbReference type="PROSITE" id="PS50048"/>
    </source>
</evidence>
<dbReference type="PROSITE" id="PS50048">
    <property type="entry name" value="ZN2_CY6_FUNGAL_2"/>
    <property type="match status" value="1"/>
</dbReference>
<dbReference type="STRING" id="68775.A0A5C3MKL5"/>
<feature type="compositionally biased region" description="Polar residues" evidence="4">
    <location>
        <begin position="105"/>
        <end position="140"/>
    </location>
</feature>
<accession>A0A5C3MKL5</accession>
<feature type="compositionally biased region" description="Low complexity" evidence="4">
    <location>
        <begin position="61"/>
        <end position="77"/>
    </location>
</feature>
<dbReference type="InterPro" id="IPR001138">
    <property type="entry name" value="Zn2Cys6_DnaBD"/>
</dbReference>
<reference evidence="6 7" key="1">
    <citation type="journal article" date="2019" name="Nat. Ecol. Evol.">
        <title>Megaphylogeny resolves global patterns of mushroom evolution.</title>
        <authorList>
            <person name="Varga T."/>
            <person name="Krizsan K."/>
            <person name="Foldi C."/>
            <person name="Dima B."/>
            <person name="Sanchez-Garcia M."/>
            <person name="Sanchez-Ramirez S."/>
            <person name="Szollosi G.J."/>
            <person name="Szarkandi J.G."/>
            <person name="Papp V."/>
            <person name="Albert L."/>
            <person name="Andreopoulos W."/>
            <person name="Angelini C."/>
            <person name="Antonin V."/>
            <person name="Barry K.W."/>
            <person name="Bougher N.L."/>
            <person name="Buchanan P."/>
            <person name="Buyck B."/>
            <person name="Bense V."/>
            <person name="Catcheside P."/>
            <person name="Chovatia M."/>
            <person name="Cooper J."/>
            <person name="Damon W."/>
            <person name="Desjardin D."/>
            <person name="Finy P."/>
            <person name="Geml J."/>
            <person name="Haridas S."/>
            <person name="Hughes K."/>
            <person name="Justo A."/>
            <person name="Karasinski D."/>
            <person name="Kautmanova I."/>
            <person name="Kiss B."/>
            <person name="Kocsube S."/>
            <person name="Kotiranta H."/>
            <person name="LaButti K.M."/>
            <person name="Lechner B.E."/>
            <person name="Liimatainen K."/>
            <person name="Lipzen A."/>
            <person name="Lukacs Z."/>
            <person name="Mihaltcheva S."/>
            <person name="Morgado L.N."/>
            <person name="Niskanen T."/>
            <person name="Noordeloos M.E."/>
            <person name="Ohm R.A."/>
            <person name="Ortiz-Santana B."/>
            <person name="Ovrebo C."/>
            <person name="Racz N."/>
            <person name="Riley R."/>
            <person name="Savchenko A."/>
            <person name="Shiryaev A."/>
            <person name="Soop K."/>
            <person name="Spirin V."/>
            <person name="Szebenyi C."/>
            <person name="Tomsovsky M."/>
            <person name="Tulloss R.E."/>
            <person name="Uehling J."/>
            <person name="Grigoriev I.V."/>
            <person name="Vagvolgyi C."/>
            <person name="Papp T."/>
            <person name="Martin F.M."/>
            <person name="Miettinen O."/>
            <person name="Hibbett D.S."/>
            <person name="Nagy L.G."/>
        </authorList>
    </citation>
    <scope>NUCLEOTIDE SEQUENCE [LARGE SCALE GENOMIC DNA]</scope>
    <source>
        <strain evidence="6 7">CBS 166.37</strain>
    </source>
</reference>
<evidence type="ECO:0000256" key="1">
    <source>
        <dbReference type="ARBA" id="ARBA00004123"/>
    </source>
</evidence>
<protein>
    <recommendedName>
        <fullName evidence="5">Zn(2)-C6 fungal-type domain-containing protein</fullName>
    </recommendedName>
</protein>
<evidence type="ECO:0000256" key="3">
    <source>
        <dbReference type="ARBA" id="ARBA00023242"/>
    </source>
</evidence>
<evidence type="ECO:0000313" key="7">
    <source>
        <dbReference type="Proteomes" id="UP000308652"/>
    </source>
</evidence>
<dbReference type="GO" id="GO:0008270">
    <property type="term" value="F:zinc ion binding"/>
    <property type="evidence" value="ECO:0007669"/>
    <property type="project" value="InterPro"/>
</dbReference>
<dbReference type="GO" id="GO:0003677">
    <property type="term" value="F:DNA binding"/>
    <property type="evidence" value="ECO:0007669"/>
    <property type="project" value="InterPro"/>
</dbReference>
<dbReference type="Proteomes" id="UP000308652">
    <property type="component" value="Unassembled WGS sequence"/>
</dbReference>
<evidence type="ECO:0000256" key="2">
    <source>
        <dbReference type="ARBA" id="ARBA00022723"/>
    </source>
</evidence>
<dbReference type="PROSITE" id="PS00463">
    <property type="entry name" value="ZN2_CY6_FUNGAL_1"/>
    <property type="match status" value="1"/>
</dbReference>
<feature type="region of interest" description="Disordered" evidence="4">
    <location>
        <begin position="105"/>
        <end position="151"/>
    </location>
</feature>
<dbReference type="PANTHER" id="PTHR31001:SF87">
    <property type="entry name" value="COL-21"/>
    <property type="match status" value="1"/>
</dbReference>
<gene>
    <name evidence="6" type="ORF">BDQ12DRAFT_17980</name>
</gene>
<dbReference type="CDD" id="cd12148">
    <property type="entry name" value="fungal_TF_MHR"/>
    <property type="match status" value="1"/>
</dbReference>
<dbReference type="AlphaFoldDB" id="A0A5C3MKL5"/>
<evidence type="ECO:0000313" key="6">
    <source>
        <dbReference type="EMBL" id="TFK44458.1"/>
    </source>
</evidence>
<keyword evidence="2" id="KW-0479">Metal-binding</keyword>